<dbReference type="EMBL" id="JAUFPT010000017">
    <property type="protein sequence ID" value="MDN3570262.1"/>
    <property type="molecule type" value="Genomic_DNA"/>
</dbReference>
<proteinExistence type="predicted"/>
<keyword evidence="1" id="KW-1133">Transmembrane helix</keyword>
<keyword evidence="1" id="KW-0472">Membrane</keyword>
<keyword evidence="3" id="KW-1185">Reference proteome</keyword>
<sequence>MFIFALAFGALAVLGAAVGLGHVGHPIGGQSIEHYGWALFINGLAIATLFAVHGSLVPSERKIGRKTPSVPSIEPAQLDRAITRERITAAPEVAVHPRRRRSTSLTPEPSQATVVLPDDPEAILDALIERVGTAGVDLMLRNRTKFTEAAA</sequence>
<accession>A0ABT8AK50</accession>
<gene>
    <name evidence="2" type="ORF">QWZ18_06460</name>
</gene>
<comment type="caution">
    <text evidence="2">The sequence shown here is derived from an EMBL/GenBank/DDBJ whole genome shotgun (WGS) entry which is preliminary data.</text>
</comment>
<reference evidence="3" key="1">
    <citation type="journal article" date="2019" name="Int. J. Syst. Evol. Microbiol.">
        <title>The Global Catalogue of Microorganisms (GCM) 10K type strain sequencing project: providing services to taxonomists for standard genome sequencing and annotation.</title>
        <authorList>
            <consortium name="The Broad Institute Genomics Platform"/>
            <consortium name="The Broad Institute Genome Sequencing Center for Infectious Disease"/>
            <person name="Wu L."/>
            <person name="Ma J."/>
        </authorList>
    </citation>
    <scope>NUCLEOTIDE SEQUENCE [LARGE SCALE GENOMIC DNA]</scope>
    <source>
        <strain evidence="3">CECT 7806</strain>
    </source>
</reference>
<evidence type="ECO:0000313" key="2">
    <source>
        <dbReference type="EMBL" id="MDN3570262.1"/>
    </source>
</evidence>
<organism evidence="2 3">
    <name type="scientific">Methylobacterium longum</name>
    <dbReference type="NCBI Taxonomy" id="767694"/>
    <lineage>
        <taxon>Bacteria</taxon>
        <taxon>Pseudomonadati</taxon>
        <taxon>Pseudomonadota</taxon>
        <taxon>Alphaproteobacteria</taxon>
        <taxon>Hyphomicrobiales</taxon>
        <taxon>Methylobacteriaceae</taxon>
        <taxon>Methylobacterium</taxon>
    </lineage>
</organism>
<evidence type="ECO:0000256" key="1">
    <source>
        <dbReference type="SAM" id="Phobius"/>
    </source>
</evidence>
<protein>
    <submittedName>
        <fullName evidence="2">Uncharacterized protein</fullName>
    </submittedName>
</protein>
<dbReference type="RefSeq" id="WP_290355322.1">
    <property type="nucleotide sequence ID" value="NZ_JAUFPT010000017.1"/>
</dbReference>
<keyword evidence="1" id="KW-0812">Transmembrane</keyword>
<evidence type="ECO:0000313" key="3">
    <source>
        <dbReference type="Proteomes" id="UP001244297"/>
    </source>
</evidence>
<feature type="transmembrane region" description="Helical" evidence="1">
    <location>
        <begin position="35"/>
        <end position="57"/>
    </location>
</feature>
<dbReference type="Proteomes" id="UP001244297">
    <property type="component" value="Unassembled WGS sequence"/>
</dbReference>
<name>A0ABT8AK50_9HYPH</name>